<gene>
    <name evidence="5" type="ORF">DFP72DRAFT_793194</name>
</gene>
<reference evidence="5 6" key="1">
    <citation type="submission" date="2020-07" db="EMBL/GenBank/DDBJ databases">
        <title>Comparative genomics of pyrophilous fungi reveals a link between fire events and developmental genes.</title>
        <authorList>
            <consortium name="DOE Joint Genome Institute"/>
            <person name="Steindorff A.S."/>
            <person name="Carver A."/>
            <person name="Calhoun S."/>
            <person name="Stillman K."/>
            <person name="Liu H."/>
            <person name="Lipzen A."/>
            <person name="Pangilinan J."/>
            <person name="Labutti K."/>
            <person name="Bruns T.D."/>
            <person name="Grigoriev I.V."/>
        </authorList>
    </citation>
    <scope>NUCLEOTIDE SEQUENCE [LARGE SCALE GENOMIC DNA]</scope>
    <source>
        <strain evidence="5 6">CBS 144469</strain>
    </source>
</reference>
<evidence type="ECO:0000256" key="1">
    <source>
        <dbReference type="ARBA" id="ARBA00007119"/>
    </source>
</evidence>
<proteinExistence type="inferred from homology"/>
<comment type="similarity">
    <text evidence="1">Belongs to the indoleamine 2,3-dioxygenase family.</text>
</comment>
<feature type="non-terminal residue" evidence="5">
    <location>
        <position position="63"/>
    </location>
</feature>
<organism evidence="5 6">
    <name type="scientific">Ephemerocybe angulata</name>
    <dbReference type="NCBI Taxonomy" id="980116"/>
    <lineage>
        <taxon>Eukaryota</taxon>
        <taxon>Fungi</taxon>
        <taxon>Dikarya</taxon>
        <taxon>Basidiomycota</taxon>
        <taxon>Agaricomycotina</taxon>
        <taxon>Agaricomycetes</taxon>
        <taxon>Agaricomycetidae</taxon>
        <taxon>Agaricales</taxon>
        <taxon>Agaricineae</taxon>
        <taxon>Psathyrellaceae</taxon>
        <taxon>Ephemerocybe</taxon>
    </lineage>
</organism>
<dbReference type="InterPro" id="IPR037217">
    <property type="entry name" value="Trp/Indoleamine_2_3_dOase-like"/>
</dbReference>
<dbReference type="GO" id="GO:0005737">
    <property type="term" value="C:cytoplasm"/>
    <property type="evidence" value="ECO:0007669"/>
    <property type="project" value="TreeGrafter"/>
</dbReference>
<dbReference type="OrthoDB" id="540174at2759"/>
<dbReference type="SUPFAM" id="SSF140959">
    <property type="entry name" value="Indolic compounds 2,3-dioxygenase-like"/>
    <property type="match status" value="1"/>
</dbReference>
<evidence type="ECO:0000256" key="4">
    <source>
        <dbReference type="PIRSR" id="PIRSR600898-1"/>
    </source>
</evidence>
<dbReference type="AlphaFoldDB" id="A0A8H6IHM5"/>
<dbReference type="GO" id="GO:0046872">
    <property type="term" value="F:metal ion binding"/>
    <property type="evidence" value="ECO:0007669"/>
    <property type="project" value="UniProtKB-KW"/>
</dbReference>
<sequence length="63" mass="7136">KLLQAYNAAVQALKVFRDKHMIIVALYITWNAETRSEAEEEGKEVLKGTGGTDLVRFLKSVRE</sequence>
<dbReference type="GO" id="GO:0033754">
    <property type="term" value="F:indoleamine 2,3-dioxygenase activity"/>
    <property type="evidence" value="ECO:0007669"/>
    <property type="project" value="TreeGrafter"/>
</dbReference>
<evidence type="ECO:0000313" key="6">
    <source>
        <dbReference type="Proteomes" id="UP000521943"/>
    </source>
</evidence>
<dbReference type="Gene3D" id="1.20.58.480">
    <property type="match status" value="1"/>
</dbReference>
<protein>
    <submittedName>
        <fullName evidence="5">Uncharacterized protein</fullName>
    </submittedName>
</protein>
<evidence type="ECO:0000256" key="2">
    <source>
        <dbReference type="ARBA" id="ARBA00022723"/>
    </source>
</evidence>
<keyword evidence="6" id="KW-1185">Reference proteome</keyword>
<dbReference type="PANTHER" id="PTHR28657">
    <property type="entry name" value="INDOLEAMINE 2,3-DIOXYGENASE"/>
    <property type="match status" value="1"/>
</dbReference>
<keyword evidence="3 4" id="KW-0408">Iron</keyword>
<dbReference type="Pfam" id="PF01231">
    <property type="entry name" value="IDO"/>
    <property type="match status" value="1"/>
</dbReference>
<comment type="caution">
    <text evidence="5">The sequence shown here is derived from an EMBL/GenBank/DDBJ whole genome shotgun (WGS) entry which is preliminary data.</text>
</comment>
<keyword evidence="4" id="KW-0349">Heme</keyword>
<feature type="non-terminal residue" evidence="5">
    <location>
        <position position="1"/>
    </location>
</feature>
<evidence type="ECO:0000256" key="3">
    <source>
        <dbReference type="ARBA" id="ARBA00023004"/>
    </source>
</evidence>
<dbReference type="Proteomes" id="UP000521943">
    <property type="component" value="Unassembled WGS sequence"/>
</dbReference>
<accession>A0A8H6IHM5</accession>
<dbReference type="GO" id="GO:0034354">
    <property type="term" value="P:'de novo' NAD+ biosynthetic process from L-tryptophan"/>
    <property type="evidence" value="ECO:0007669"/>
    <property type="project" value="TreeGrafter"/>
</dbReference>
<dbReference type="PANTHER" id="PTHR28657:SF5">
    <property type="entry name" value="INDOLEAMINE 2,3-DIOXYGENASE"/>
    <property type="match status" value="1"/>
</dbReference>
<dbReference type="GO" id="GO:0019441">
    <property type="term" value="P:L-tryptophan catabolic process to kynurenine"/>
    <property type="evidence" value="ECO:0007669"/>
    <property type="project" value="InterPro"/>
</dbReference>
<dbReference type="EMBL" id="JACGCI010000002">
    <property type="protein sequence ID" value="KAF6765855.1"/>
    <property type="molecule type" value="Genomic_DNA"/>
</dbReference>
<evidence type="ECO:0000313" key="5">
    <source>
        <dbReference type="EMBL" id="KAF6765855.1"/>
    </source>
</evidence>
<feature type="binding site" description="proximal binding residue" evidence="4">
    <location>
        <position position="20"/>
    </location>
    <ligand>
        <name>heme b</name>
        <dbReference type="ChEBI" id="CHEBI:60344"/>
    </ligand>
    <ligandPart>
        <name>Fe</name>
        <dbReference type="ChEBI" id="CHEBI:18248"/>
    </ligandPart>
</feature>
<name>A0A8H6IHM5_9AGAR</name>
<keyword evidence="2 4" id="KW-0479">Metal-binding</keyword>
<dbReference type="InterPro" id="IPR000898">
    <property type="entry name" value="Indolamine_dOase"/>
</dbReference>
<dbReference type="GO" id="GO:0020037">
    <property type="term" value="F:heme binding"/>
    <property type="evidence" value="ECO:0007669"/>
    <property type="project" value="InterPro"/>
</dbReference>